<keyword evidence="1" id="KW-0175">Coiled coil</keyword>
<dbReference type="OrthoDB" id="339358at2759"/>
<dbReference type="AlphaFoldDB" id="A0A9D5HV51"/>
<accession>A0A9D5HV51</accession>
<organism evidence="2">
    <name type="scientific">Cryptosporidium canis</name>
    <dbReference type="NCBI Taxonomy" id="195482"/>
    <lineage>
        <taxon>Eukaryota</taxon>
        <taxon>Sar</taxon>
        <taxon>Alveolata</taxon>
        <taxon>Apicomplexa</taxon>
        <taxon>Conoidasida</taxon>
        <taxon>Coccidia</taxon>
        <taxon>Eucoccidiorida</taxon>
        <taxon>Eimeriorina</taxon>
        <taxon>Cryptosporidiidae</taxon>
        <taxon>Cryptosporidium</taxon>
    </lineage>
</organism>
<name>A0A9D5HV51_9CRYT</name>
<evidence type="ECO:0000256" key="1">
    <source>
        <dbReference type="SAM" id="Coils"/>
    </source>
</evidence>
<evidence type="ECO:0000313" key="2">
    <source>
        <dbReference type="EMBL" id="KAJ1607989.1"/>
    </source>
</evidence>
<comment type="caution">
    <text evidence="2">The sequence shown here is derived from an EMBL/GenBank/DDBJ whole genome shotgun (WGS) entry which is preliminary data.</text>
</comment>
<feature type="coiled-coil region" evidence="1">
    <location>
        <begin position="631"/>
        <end position="704"/>
    </location>
</feature>
<reference evidence="2" key="1">
    <citation type="submission" date="2022-10" db="EMBL/GenBank/DDBJ databases">
        <title>Adaptive evolution leads to modifications in subtelomeric GC content in a zoonotic Cryptosporidium species.</title>
        <authorList>
            <person name="Li J."/>
            <person name="Feng Y."/>
            <person name="Xiao L."/>
        </authorList>
    </citation>
    <scope>NUCLEOTIDE SEQUENCE</scope>
    <source>
        <strain evidence="2">33844</strain>
    </source>
</reference>
<sequence length="714" mass="81381">MPFQCCMGSKPQDNSIDNDNCTIKKVPKSIDLNDGYNTPLEYLIFKNTQKNSNLHGFNPTNNDLNKLSYPVGYFNANPLTFVETKVSNLVNTPDGPTVTQASSNVILSGCNSPIKLITSIETPPGTNFLGNIHPPIVGTSEKEYHSHYISNANEKKCSDSCCIKDDSIHDFDKISNFLDNSKVDDDEIVVKSPKYLKSVQSTPNSQCIQNDKIENECEFEQGSEQMQEYNNPGISTEIELDKMVDNKETCNISQIKNGIDELIVLSKLNNGDKYVEKRRKRTKKKIHIEISFSPKNNIFVDAQHNQHEKNTIKLNPLSNFGMELTNTNNSYPTRNEDLTEKNTYHGSYSNITEMHPDGSAKHKFETCCNTGIISGEVCHTKMKFKEHRTKSIDSEKKLTVENTTNNSYLSPNFDDINCYEKSLDTTNNTFEKNTNSGIKSFENLIPFIDEPKEKTENSDVKEAEYYKSINKKESSFSLTDDAQRNGDAIELSQETLERLNGSLPIVESDPQMAQLFASAQVRIDDINDQNRLINNDKSFEECDPIDLINKFLDNPSKYKDSICWATIKAVKEVYEPQVEYARKELDRWTNCGKSEESKDNIEYYSSLVSELQEKLILSEKAGELLMAEYKYDDIQLVINDEKKSLEEIKQRISEEGNALKSLEERYLNGCINLKENVRASRLRIKDLENELKSKLTEIHKLEDLLKIHENGKIP</sequence>
<dbReference type="EMBL" id="JAPCXC010000051">
    <property type="protein sequence ID" value="KAJ1607989.1"/>
    <property type="molecule type" value="Genomic_DNA"/>
</dbReference>
<proteinExistence type="predicted"/>
<dbReference type="Proteomes" id="UP001067231">
    <property type="component" value="Unassembled WGS sequence"/>
</dbReference>
<gene>
    <name evidence="2" type="ORF">OJ253_2116</name>
</gene>
<protein>
    <submittedName>
        <fullName evidence="2">Uncharacterized protein</fullName>
    </submittedName>
</protein>